<accession>A0A397JCT9</accession>
<evidence type="ECO:0000313" key="2">
    <source>
        <dbReference type="Proteomes" id="UP000266861"/>
    </source>
</evidence>
<gene>
    <name evidence="1" type="ORF">Glove_66g75</name>
</gene>
<name>A0A397JCT9_9GLOM</name>
<dbReference type="AlphaFoldDB" id="A0A397JCT9"/>
<sequence length="550" mass="64227">MSSCAEKGYHKEDIKKNFQLLIQWLLNIAKDKNSEYQKNILATILPQIIPFFNSNTSQHNSCNYNIPSYFVLKTIMKINQIPINFQERELDEEEYKEIGQKMGQELWKSSKYLKKNKNILQNPKNLNSYINTLSKPLVIFFESMLTLILKNKITESNRKQYSNNKPSKKVNLQKVNTLLSLLISSLVNFAFPYSNLWLPSVLASLCRRPKLLSSLYDLLTKWSIIGRTTRHERRLEKTRMENADPTKCLLNGTNIFNLAVIDNIDFKEKSFQFGNIYDVTQGTSHATLRMVFQFTLPEIINKKPEPLHGLDENTQLFGMSQVINDNIYKFNKIFENLLAFRHNEKEELKYNKDFDLTIVDSEILKQINFGCKLPPPNVIILEPSRSPNDDNEIHIYVQKTNTKIEEILSGLINKRICLRIWYLYYKWFTIWKIHLTGIRCGNYELQKFGLVAFAPLFPAAGKNNYTTSVTHFLSILEKYPQLEQKLHYCASINLARKGHYPAYDEALETHDVAYIKQNITGNSCNQENLELQIKATQEERERIDTLLNDF</sequence>
<evidence type="ECO:0000313" key="1">
    <source>
        <dbReference type="EMBL" id="RHZ85387.1"/>
    </source>
</evidence>
<keyword evidence="2" id="KW-1185">Reference proteome</keyword>
<proteinExistence type="predicted"/>
<organism evidence="1 2">
    <name type="scientific">Diversispora epigaea</name>
    <dbReference type="NCBI Taxonomy" id="1348612"/>
    <lineage>
        <taxon>Eukaryota</taxon>
        <taxon>Fungi</taxon>
        <taxon>Fungi incertae sedis</taxon>
        <taxon>Mucoromycota</taxon>
        <taxon>Glomeromycotina</taxon>
        <taxon>Glomeromycetes</taxon>
        <taxon>Diversisporales</taxon>
        <taxon>Diversisporaceae</taxon>
        <taxon>Diversispora</taxon>
    </lineage>
</organism>
<dbReference type="Proteomes" id="UP000266861">
    <property type="component" value="Unassembled WGS sequence"/>
</dbReference>
<reference evidence="1 2" key="1">
    <citation type="submission" date="2018-08" db="EMBL/GenBank/DDBJ databases">
        <title>Genome and evolution of the arbuscular mycorrhizal fungus Diversispora epigaea (formerly Glomus versiforme) and its bacterial endosymbionts.</title>
        <authorList>
            <person name="Sun X."/>
            <person name="Fei Z."/>
            <person name="Harrison M."/>
        </authorList>
    </citation>
    <scope>NUCLEOTIDE SEQUENCE [LARGE SCALE GENOMIC DNA]</scope>
    <source>
        <strain evidence="1 2">IT104</strain>
    </source>
</reference>
<comment type="caution">
    <text evidence="1">The sequence shown here is derived from an EMBL/GenBank/DDBJ whole genome shotgun (WGS) entry which is preliminary data.</text>
</comment>
<protein>
    <submittedName>
        <fullName evidence="1">Uncharacterized protein</fullName>
    </submittedName>
</protein>
<dbReference type="EMBL" id="PQFF01000063">
    <property type="protein sequence ID" value="RHZ85387.1"/>
    <property type="molecule type" value="Genomic_DNA"/>
</dbReference>
<dbReference type="OrthoDB" id="2431546at2759"/>